<sequence length="83" mass="9485">MTVITPNISCATANSPSTPSFRPKLRSKTCQLHVFVITDIIQLFKLMIQRKNLKNSSPLLFCDSLNGTHDELLNYHLKRLSKR</sequence>
<dbReference type="KEGG" id="ppr:PBPRB1695"/>
<dbReference type="HOGENOM" id="CLU_2539645_0_0_6"/>
<organism evidence="1 2">
    <name type="scientific">Photobacterium profundum (strain SS9)</name>
    <dbReference type="NCBI Taxonomy" id="298386"/>
    <lineage>
        <taxon>Bacteria</taxon>
        <taxon>Pseudomonadati</taxon>
        <taxon>Pseudomonadota</taxon>
        <taxon>Gammaproteobacteria</taxon>
        <taxon>Vibrionales</taxon>
        <taxon>Vibrionaceae</taxon>
        <taxon>Photobacterium</taxon>
    </lineage>
</organism>
<protein>
    <submittedName>
        <fullName evidence="1">Uncharacterized protein</fullName>
    </submittedName>
</protein>
<name>Q6LGM5_PHOPR</name>
<dbReference type="Proteomes" id="UP000000593">
    <property type="component" value="Chromosome 2"/>
</dbReference>
<reference evidence="2" key="1">
    <citation type="journal article" date="2005" name="Science">
        <title>Life at depth: Photobacterium profundum genome sequence and expression analysis.</title>
        <authorList>
            <person name="Vezzi A."/>
            <person name="Campanaro S."/>
            <person name="D'Angelo M."/>
            <person name="Simonato F."/>
            <person name="Vitulo N."/>
            <person name="Lauro F.M."/>
            <person name="Cestaro A."/>
            <person name="Malacrida G."/>
            <person name="Simionati B."/>
            <person name="Cannata N."/>
            <person name="Romualdi C."/>
            <person name="Bartlett D.H."/>
            <person name="Valle G."/>
        </authorList>
    </citation>
    <scope>NUCLEOTIDE SEQUENCE [LARGE SCALE GENOMIC DNA]</scope>
    <source>
        <strain evidence="2">ATCC BAA-1253 / SS9</strain>
    </source>
</reference>
<evidence type="ECO:0000313" key="2">
    <source>
        <dbReference type="Proteomes" id="UP000000593"/>
    </source>
</evidence>
<dbReference type="EMBL" id="CR378680">
    <property type="protein sequence ID" value="CAG23555.1"/>
    <property type="molecule type" value="Genomic_DNA"/>
</dbReference>
<accession>Q6LGM5</accession>
<dbReference type="AlphaFoldDB" id="Q6LGM5"/>
<evidence type="ECO:0000313" key="1">
    <source>
        <dbReference type="EMBL" id="CAG23555.1"/>
    </source>
</evidence>
<proteinExistence type="predicted"/>
<keyword evidence="2" id="KW-1185">Reference proteome</keyword>
<gene>
    <name evidence="1" type="ordered locus">PBPRB1695</name>
</gene>